<dbReference type="InterPro" id="IPR027417">
    <property type="entry name" value="P-loop_NTPase"/>
</dbReference>
<evidence type="ECO:0000313" key="1">
    <source>
        <dbReference type="EMBL" id="WZW97026.1"/>
    </source>
</evidence>
<dbReference type="EMBL" id="CP115965">
    <property type="protein sequence ID" value="WZW97026.1"/>
    <property type="molecule type" value="Genomic_DNA"/>
</dbReference>
<evidence type="ECO:0000313" key="2">
    <source>
        <dbReference type="Proteomes" id="UP001434337"/>
    </source>
</evidence>
<dbReference type="RefSeq" id="WP_342371613.1">
    <property type="nucleotide sequence ID" value="NZ_CP115965.1"/>
</dbReference>
<dbReference type="SUPFAM" id="SSF52540">
    <property type="entry name" value="P-loop containing nucleoside triphosphate hydrolases"/>
    <property type="match status" value="1"/>
</dbReference>
<proteinExistence type="predicted"/>
<gene>
    <name evidence="1" type="ORF">PCC79_08805</name>
</gene>
<dbReference type="Proteomes" id="UP001434337">
    <property type="component" value="Chromosome"/>
</dbReference>
<accession>A0ABZ3C2I9</accession>
<name>A0ABZ3C2I9_9ACTN</name>
<evidence type="ECO:0008006" key="3">
    <source>
        <dbReference type="Google" id="ProtNLM"/>
    </source>
</evidence>
<organism evidence="1 2">
    <name type="scientific">Propioniciclava soli</name>
    <dbReference type="NCBI Taxonomy" id="2775081"/>
    <lineage>
        <taxon>Bacteria</taxon>
        <taxon>Bacillati</taxon>
        <taxon>Actinomycetota</taxon>
        <taxon>Actinomycetes</taxon>
        <taxon>Propionibacteriales</taxon>
        <taxon>Propionibacteriaceae</taxon>
        <taxon>Propioniciclava</taxon>
    </lineage>
</organism>
<reference evidence="1 2" key="1">
    <citation type="journal article" date="2023" name="Environ Microbiome">
        <title>A coral-associated actinobacterium mitigates coral bleaching under heat stress.</title>
        <authorList>
            <person name="Li J."/>
            <person name="Zou Y."/>
            <person name="Li Q."/>
            <person name="Zhang J."/>
            <person name="Bourne D.G."/>
            <person name="Lyu Y."/>
            <person name="Liu C."/>
            <person name="Zhang S."/>
        </authorList>
    </citation>
    <scope>NUCLEOTIDE SEQUENCE [LARGE SCALE GENOMIC DNA]</scope>
    <source>
        <strain evidence="1 2">SCSIO 13291</strain>
    </source>
</reference>
<protein>
    <recommendedName>
        <fullName evidence="3">ATP-binding protein</fullName>
    </recommendedName>
</protein>
<keyword evidence="2" id="KW-1185">Reference proteome</keyword>
<sequence length="1385" mass="153503">MSSGESASAANVERFWCRLDDAYTLDSDGFLSDPDAVWFGNQSANPGAVRSDALSEHRCLVLLGEPGAGKSTVVRTTPSLVAAGVSIQSFDLADYGSEDTLVRELFGHPSILEWIDGEGELCLVLDSFDEAQARVTHLGRVIASRVGRLPCDRLFLRVACRTGDWPAGLGQALRDLFSEVVFVEILPLRREDASAITASWCDPVRLLDEVARAGAGPLAARPLTLRLLARSFEEVGTLPERGAALYAVGIRSLCEEQGRNRRDAGLGGSLSLDERVAVARRIAAATLFGGASAVWTGPDVDVNSEDISVERLAGSSEPTPGAPIAVTVSAVLEATRTGLFTGRGEQRLGWAHATFADYLAADWVVANQLSEKQARTLFLGSDGRCWPQTRLAAAWAVAIAPERFKFLAVTDPGAFQGEVELPSDALRAAVVEGLFSNASELTGSRWERSYHALGYPEIAEQIRPRLHDPDPDRRRLALDLADECASIELRDDLVTIVLDTTAEMSDRVAAGWALSRLEGRHRTAALRSLAFNEALRGDDLADDLKGVVLLASWPQALSNAEVFSVLTPRRRRNLHGSYAMFLDSFRDGITEVDISDGLRWLLHDLDAPVEDHVLGALANRVLALAASRPTDRVVVQAFTRVVLTRAEHHGRLLFEDFRRDKPHDPLADPALRRAVAIAALDTEDASKLMQKVVGFTADYLGIVRAEDLAWLAELYTDLDSSKQDVVRSLFQLTFDDDNADHRDLVLAMPRDHRLYVDLVHSWVEPIELGSSRADEMRRWWDMAHRPRRENTEKDDDVNEQIEELLTRFDEGESVGFWYCTRLLTVAPGSKHFGAEFDPDVVGMERWPTLSEGTRGRLVDAADRYLRSYPCQPEQWLRKPEIRHYPSEAGYRAMVLLLRVAPEQLHRLPLSAWIEWAPVLAAWSSGFANGAKWDDKLQLLELAGAEAREATRFALLTRVDAAVLAGTRPIASNEASYLWNDTVAAEYLSLARTADAEPREEIVTSLANHDFKRLRELLLEWLEDPSDAERQELAARTLIEHDLERSWPAIRTLFDAGLAFAEQVLGKTLAVRGYEQIDHVPAAVLAEIYLWLRSHFPPESDPQFHDDAAHFVGPREEIGRWRDSLLRRLQDEGSPDAVDAVRAIVTALPDDRWLPRTLATAEAALRRNQWQPTPLPQLLQLARDRRTFVVNDQRALTDAVAFALEEAQTRLTGATPESHYLWDTYAGRPKSEDEISDYLANELTRALSAGGVIVNREVQVRRNRPSGIGERTDLLVDAAPLVGPDTGRLSLPIEVKGAWNVELGTAMREQLVERYMSDLAINIGIYVVAWPDLESWKDTNDTRRSALASLDRDAVKAELAALASALKQEGAQVRVVHLDISYGRPS</sequence>